<dbReference type="GO" id="GO:0008324">
    <property type="term" value="F:monoatomic cation transmembrane transporter activity"/>
    <property type="evidence" value="ECO:0007669"/>
    <property type="project" value="InterPro"/>
</dbReference>
<organism evidence="10 11">
    <name type="scientific">Plectus sambesii</name>
    <dbReference type="NCBI Taxonomy" id="2011161"/>
    <lineage>
        <taxon>Eukaryota</taxon>
        <taxon>Metazoa</taxon>
        <taxon>Ecdysozoa</taxon>
        <taxon>Nematoda</taxon>
        <taxon>Chromadorea</taxon>
        <taxon>Plectida</taxon>
        <taxon>Plectina</taxon>
        <taxon>Plectoidea</taxon>
        <taxon>Plectidae</taxon>
        <taxon>Plectus</taxon>
    </lineage>
</organism>
<evidence type="ECO:0000256" key="6">
    <source>
        <dbReference type="ARBA" id="ARBA00023136"/>
    </source>
</evidence>
<dbReference type="GO" id="GO:0016020">
    <property type="term" value="C:membrane"/>
    <property type="evidence" value="ECO:0007669"/>
    <property type="project" value="UniProtKB-SubCell"/>
</dbReference>
<keyword evidence="10" id="KW-1185">Reference proteome</keyword>
<dbReference type="Gene3D" id="1.20.1510.10">
    <property type="entry name" value="Cation efflux protein transmembrane domain"/>
    <property type="match status" value="1"/>
</dbReference>
<accession>A0A914VIJ0</accession>
<name>A0A914VIJ0_9BILA</name>
<dbReference type="InterPro" id="IPR002524">
    <property type="entry name" value="Cation_efflux"/>
</dbReference>
<feature type="region of interest" description="Disordered" evidence="7">
    <location>
        <begin position="1"/>
        <end position="46"/>
    </location>
</feature>
<dbReference type="SUPFAM" id="SSF160240">
    <property type="entry name" value="Cation efflux protein cytoplasmic domain-like"/>
    <property type="match status" value="1"/>
</dbReference>
<sequence length="451" mass="50496">MDQSDKEVTFQVDMNELRGHDNPAADLNESQESSETERNDASNFGPQGLTEIALYEPSPVIRDKLEGEEKYVALRPPLLTVPSCTDSQNLRQSAKVVFDEKYGRCSLARWKRRGVRKYYEQQVTLLDCYENDRLETSADKAISVHDDDAEADSRHKDAVIAKIVFIVNVCLLFTKTIASYLSGSLSVISTVLDSVMDLTSGTVVWLTMRAIKNSNPYRYPRGRTRLEPIAIIIVSIIMGIGNMLMIIESVSSVVNNTIDPRMALPTVALVLGVIVVKAVLYVLCARRHTSNSDVLAMDQRNDVITNLVALVGALVGTYVWPYADPLGAIGVCTYIALNWFRTASGQVSLLSGKTAGGETINRIIKLGMDHDERIQCLDTALAYHFGNDYLVELHVVMDEETTTHREAHDISEPLQYKLERLPFVERAFVHCDWEVGDDFELYQKNARKQIV</sequence>
<keyword evidence="4 8" id="KW-0812">Transmembrane</keyword>
<feature type="transmembrane region" description="Helical" evidence="8">
    <location>
        <begin position="262"/>
        <end position="283"/>
    </location>
</feature>
<evidence type="ECO:0000256" key="3">
    <source>
        <dbReference type="ARBA" id="ARBA00022448"/>
    </source>
</evidence>
<evidence type="ECO:0000259" key="9">
    <source>
        <dbReference type="Pfam" id="PF01545"/>
    </source>
</evidence>
<dbReference type="Proteomes" id="UP000887566">
    <property type="component" value="Unplaced"/>
</dbReference>
<evidence type="ECO:0000256" key="1">
    <source>
        <dbReference type="ARBA" id="ARBA00004141"/>
    </source>
</evidence>
<protein>
    <submittedName>
        <fullName evidence="11">Cation efflux protein cytoplasmic domain-containing protein</fullName>
    </submittedName>
</protein>
<dbReference type="Pfam" id="PF01545">
    <property type="entry name" value="Cation_efflux"/>
    <property type="match status" value="1"/>
</dbReference>
<dbReference type="Gene3D" id="3.30.70.1350">
    <property type="entry name" value="Cation efflux protein, cytoplasmic domain"/>
    <property type="match status" value="1"/>
</dbReference>
<keyword evidence="5 8" id="KW-1133">Transmembrane helix</keyword>
<dbReference type="PANTHER" id="PTHR43840:SF17">
    <property type="entry name" value="CATION EFFLUX PROTEIN CYTOPLASMIC DOMAIN-CONTAINING PROTEIN"/>
    <property type="match status" value="1"/>
</dbReference>
<proteinExistence type="inferred from homology"/>
<feature type="transmembrane region" description="Helical" evidence="8">
    <location>
        <begin position="187"/>
        <end position="208"/>
    </location>
</feature>
<dbReference type="InterPro" id="IPR058533">
    <property type="entry name" value="Cation_efflux_TM"/>
</dbReference>
<dbReference type="WBParaSite" id="PSAMB.scaffold1947size26490.g15712.t1">
    <property type="protein sequence ID" value="PSAMB.scaffold1947size26490.g15712.t1"/>
    <property type="gene ID" value="PSAMB.scaffold1947size26490.g15712"/>
</dbReference>
<dbReference type="AlphaFoldDB" id="A0A914VIJ0"/>
<feature type="transmembrane region" description="Helical" evidence="8">
    <location>
        <begin position="229"/>
        <end position="250"/>
    </location>
</feature>
<dbReference type="NCBIfam" id="TIGR01297">
    <property type="entry name" value="CDF"/>
    <property type="match status" value="1"/>
</dbReference>
<feature type="transmembrane region" description="Helical" evidence="8">
    <location>
        <begin position="303"/>
        <end position="320"/>
    </location>
</feature>
<dbReference type="InterPro" id="IPR036837">
    <property type="entry name" value="Cation_efflux_CTD_sf"/>
</dbReference>
<comment type="subcellular location">
    <subcellularLocation>
        <location evidence="1">Membrane</location>
        <topology evidence="1">Multi-pass membrane protein</topology>
    </subcellularLocation>
</comment>
<evidence type="ECO:0000313" key="11">
    <source>
        <dbReference type="WBParaSite" id="PSAMB.scaffold1947size26490.g15712.t1"/>
    </source>
</evidence>
<keyword evidence="6 8" id="KW-0472">Membrane</keyword>
<dbReference type="FunFam" id="1.20.1510.10:FF:000005">
    <property type="entry name" value="Putative Cation diffusion facilitator 1"/>
    <property type="match status" value="1"/>
</dbReference>
<evidence type="ECO:0000256" key="8">
    <source>
        <dbReference type="SAM" id="Phobius"/>
    </source>
</evidence>
<dbReference type="InterPro" id="IPR050291">
    <property type="entry name" value="CDF_Transporter"/>
</dbReference>
<feature type="transmembrane region" description="Helical" evidence="8">
    <location>
        <begin position="159"/>
        <end position="181"/>
    </location>
</feature>
<comment type="similarity">
    <text evidence="2">Belongs to the cation diffusion facilitator (CDF) transporter (TC 2.A.4) family. SLC30A subfamily.</text>
</comment>
<keyword evidence="3" id="KW-0813">Transport</keyword>
<evidence type="ECO:0000256" key="7">
    <source>
        <dbReference type="SAM" id="MobiDB-lite"/>
    </source>
</evidence>
<evidence type="ECO:0000313" key="10">
    <source>
        <dbReference type="Proteomes" id="UP000887566"/>
    </source>
</evidence>
<feature type="domain" description="Cation efflux protein transmembrane" evidence="9">
    <location>
        <begin position="162"/>
        <end position="350"/>
    </location>
</feature>
<evidence type="ECO:0000256" key="4">
    <source>
        <dbReference type="ARBA" id="ARBA00022692"/>
    </source>
</evidence>
<dbReference type="InterPro" id="IPR027469">
    <property type="entry name" value="Cation_efflux_TMD_sf"/>
</dbReference>
<dbReference type="SUPFAM" id="SSF161111">
    <property type="entry name" value="Cation efflux protein transmembrane domain-like"/>
    <property type="match status" value="1"/>
</dbReference>
<evidence type="ECO:0000256" key="5">
    <source>
        <dbReference type="ARBA" id="ARBA00022989"/>
    </source>
</evidence>
<dbReference type="PANTHER" id="PTHR43840">
    <property type="entry name" value="MITOCHONDRIAL METAL TRANSPORTER 1-RELATED"/>
    <property type="match status" value="1"/>
</dbReference>
<reference evidence="11" key="1">
    <citation type="submission" date="2022-11" db="UniProtKB">
        <authorList>
            <consortium name="WormBaseParasite"/>
        </authorList>
    </citation>
    <scope>IDENTIFICATION</scope>
</reference>
<evidence type="ECO:0000256" key="2">
    <source>
        <dbReference type="ARBA" id="ARBA00008873"/>
    </source>
</evidence>